<dbReference type="InParanoid" id="B8CCI8"/>
<proteinExistence type="predicted"/>
<dbReference type="PaxDb" id="35128-Thaps9874"/>
<name>B8CCI8_THAPS</name>
<feature type="compositionally biased region" description="Polar residues" evidence="1">
    <location>
        <begin position="1"/>
        <end position="13"/>
    </location>
</feature>
<evidence type="ECO:0000313" key="2">
    <source>
        <dbReference type="EMBL" id="EED88782.1"/>
    </source>
</evidence>
<accession>B8CCI8</accession>
<dbReference type="GeneID" id="7452699"/>
<protein>
    <submittedName>
        <fullName evidence="2">Uncharacterized protein</fullName>
    </submittedName>
</protein>
<reference evidence="2 3" key="2">
    <citation type="journal article" date="2008" name="Nature">
        <title>The Phaeodactylum genome reveals the evolutionary history of diatom genomes.</title>
        <authorList>
            <person name="Bowler C."/>
            <person name="Allen A.E."/>
            <person name="Badger J.H."/>
            <person name="Grimwood J."/>
            <person name="Jabbari K."/>
            <person name="Kuo A."/>
            <person name="Maheswari U."/>
            <person name="Martens C."/>
            <person name="Maumus F."/>
            <person name="Otillar R.P."/>
            <person name="Rayko E."/>
            <person name="Salamov A."/>
            <person name="Vandepoele K."/>
            <person name="Beszteri B."/>
            <person name="Gruber A."/>
            <person name="Heijde M."/>
            <person name="Katinka M."/>
            <person name="Mock T."/>
            <person name="Valentin K."/>
            <person name="Verret F."/>
            <person name="Berges J.A."/>
            <person name="Brownlee C."/>
            <person name="Cadoret J.P."/>
            <person name="Chiovitti A."/>
            <person name="Choi C.J."/>
            <person name="Coesel S."/>
            <person name="De Martino A."/>
            <person name="Detter J.C."/>
            <person name="Durkin C."/>
            <person name="Falciatore A."/>
            <person name="Fournet J."/>
            <person name="Haruta M."/>
            <person name="Huysman M.J."/>
            <person name="Jenkins B.D."/>
            <person name="Jiroutova K."/>
            <person name="Jorgensen R.E."/>
            <person name="Joubert Y."/>
            <person name="Kaplan A."/>
            <person name="Kroger N."/>
            <person name="Kroth P.G."/>
            <person name="La Roche J."/>
            <person name="Lindquist E."/>
            <person name="Lommer M."/>
            <person name="Martin-Jezequel V."/>
            <person name="Lopez P.J."/>
            <person name="Lucas S."/>
            <person name="Mangogna M."/>
            <person name="McGinnis K."/>
            <person name="Medlin L.K."/>
            <person name="Montsant A."/>
            <person name="Oudot-Le Secq M.P."/>
            <person name="Napoli C."/>
            <person name="Obornik M."/>
            <person name="Parker M.S."/>
            <person name="Petit J.L."/>
            <person name="Porcel B.M."/>
            <person name="Poulsen N."/>
            <person name="Robison M."/>
            <person name="Rychlewski L."/>
            <person name="Rynearson T.A."/>
            <person name="Schmutz J."/>
            <person name="Shapiro H."/>
            <person name="Siaut M."/>
            <person name="Stanley M."/>
            <person name="Sussman M.R."/>
            <person name="Taylor A.R."/>
            <person name="Vardi A."/>
            <person name="von Dassow P."/>
            <person name="Vyverman W."/>
            <person name="Willis A."/>
            <person name="Wyrwicz L.S."/>
            <person name="Rokhsar D.S."/>
            <person name="Weissenbach J."/>
            <person name="Armbrust E.V."/>
            <person name="Green B.R."/>
            <person name="Van de Peer Y."/>
            <person name="Grigoriev I.V."/>
        </authorList>
    </citation>
    <scope>NUCLEOTIDE SEQUENCE [LARGE SCALE GENOMIC DNA]</scope>
    <source>
        <strain evidence="2 3">CCMP1335</strain>
    </source>
</reference>
<dbReference type="HOGENOM" id="CLU_802909_0_0_1"/>
<feature type="region of interest" description="Disordered" evidence="1">
    <location>
        <begin position="72"/>
        <end position="200"/>
    </location>
</feature>
<organism evidence="2 3">
    <name type="scientific">Thalassiosira pseudonana</name>
    <name type="common">Marine diatom</name>
    <name type="synonym">Cyclotella nana</name>
    <dbReference type="NCBI Taxonomy" id="35128"/>
    <lineage>
        <taxon>Eukaryota</taxon>
        <taxon>Sar</taxon>
        <taxon>Stramenopiles</taxon>
        <taxon>Ochrophyta</taxon>
        <taxon>Bacillariophyta</taxon>
        <taxon>Coscinodiscophyceae</taxon>
        <taxon>Thalassiosirophycidae</taxon>
        <taxon>Thalassiosirales</taxon>
        <taxon>Thalassiosiraceae</taxon>
        <taxon>Thalassiosira</taxon>
    </lineage>
</organism>
<gene>
    <name evidence="2" type="ORF">THAPSDRAFT_9874</name>
</gene>
<dbReference type="EMBL" id="CM000649">
    <property type="protein sequence ID" value="EED88782.1"/>
    <property type="molecule type" value="Genomic_DNA"/>
</dbReference>
<dbReference type="AlphaFoldDB" id="B8CCI8"/>
<evidence type="ECO:0000256" key="1">
    <source>
        <dbReference type="SAM" id="MobiDB-lite"/>
    </source>
</evidence>
<evidence type="ECO:0000313" key="3">
    <source>
        <dbReference type="Proteomes" id="UP000001449"/>
    </source>
</evidence>
<reference evidence="2 3" key="1">
    <citation type="journal article" date="2004" name="Science">
        <title>The genome of the diatom Thalassiosira pseudonana: ecology, evolution, and metabolism.</title>
        <authorList>
            <person name="Armbrust E.V."/>
            <person name="Berges J.A."/>
            <person name="Bowler C."/>
            <person name="Green B.R."/>
            <person name="Martinez D."/>
            <person name="Putnam N.H."/>
            <person name="Zhou S."/>
            <person name="Allen A.E."/>
            <person name="Apt K.E."/>
            <person name="Bechner M."/>
            <person name="Brzezinski M.A."/>
            <person name="Chaal B.K."/>
            <person name="Chiovitti A."/>
            <person name="Davis A.K."/>
            <person name="Demarest M.S."/>
            <person name="Detter J.C."/>
            <person name="Glavina T."/>
            <person name="Goodstein D."/>
            <person name="Hadi M.Z."/>
            <person name="Hellsten U."/>
            <person name="Hildebrand M."/>
            <person name="Jenkins B.D."/>
            <person name="Jurka J."/>
            <person name="Kapitonov V.V."/>
            <person name="Kroger N."/>
            <person name="Lau W.W."/>
            <person name="Lane T.W."/>
            <person name="Larimer F.W."/>
            <person name="Lippmeier J.C."/>
            <person name="Lucas S."/>
            <person name="Medina M."/>
            <person name="Montsant A."/>
            <person name="Obornik M."/>
            <person name="Parker M.S."/>
            <person name="Palenik B."/>
            <person name="Pazour G.J."/>
            <person name="Richardson P.M."/>
            <person name="Rynearson T.A."/>
            <person name="Saito M.A."/>
            <person name="Schwartz D.C."/>
            <person name="Thamatrakoln K."/>
            <person name="Valentin K."/>
            <person name="Vardi A."/>
            <person name="Wilkerson F.P."/>
            <person name="Rokhsar D.S."/>
        </authorList>
    </citation>
    <scope>NUCLEOTIDE SEQUENCE [LARGE SCALE GENOMIC DNA]</scope>
    <source>
        <strain evidence="2 3">CCMP1335</strain>
    </source>
</reference>
<dbReference type="Proteomes" id="UP000001449">
    <property type="component" value="Chromosome 14"/>
</dbReference>
<feature type="compositionally biased region" description="Low complexity" evidence="1">
    <location>
        <begin position="96"/>
        <end position="132"/>
    </location>
</feature>
<feature type="region of interest" description="Disordered" evidence="1">
    <location>
        <begin position="1"/>
        <end position="30"/>
    </location>
</feature>
<dbReference type="eggNOG" id="ENOG502R33A">
    <property type="taxonomic scope" value="Eukaryota"/>
</dbReference>
<sequence length="346" mass="37847">MVFPSSSSQSIHTQLKDAVSAMQRPETRSGIKQSLDSLLRTMFAPCAGADVNDNGGGGIGGVPRDEIGNDAAVHRNYSPPVESRRPLHPPSMNGITSTANNSNNNWATSVPFEVSTRSRSSSSKSSHRSNTSAAVIPPTVDDTAPLSSSPEERKRQALSRTKLRQLGARHQLASGVHGETLADTARPVSPEKLKDDSPDLVDFDDGISAISSHTLEEMERRRVHASTKQNETCVRVSTLDFRHVVDEDSEWKQINDADAFGTPFFEKEVQLLDVTSKPFPMMRGQSSNTRATNMTEDSREFEQVWMADEAQYWNDTVAKESCVGSSSSKPITLKGDMHIDFDPSAL</sequence>
<keyword evidence="3" id="KW-1185">Reference proteome</keyword>
<dbReference type="KEGG" id="tps:THAPSDRAFT_9874"/>
<dbReference type="RefSeq" id="XP_002293773.1">
    <property type="nucleotide sequence ID" value="XM_002293737.1"/>
</dbReference>